<accession>A0ABW0NG64</accession>
<dbReference type="RefSeq" id="WP_376851002.1">
    <property type="nucleotide sequence ID" value="NZ_JBHSMF010000009.1"/>
</dbReference>
<dbReference type="EMBL" id="JBHSMF010000009">
    <property type="protein sequence ID" value="MFC5498926.1"/>
    <property type="molecule type" value="Genomic_DNA"/>
</dbReference>
<evidence type="ECO:0000313" key="1">
    <source>
        <dbReference type="EMBL" id="MFC5498926.1"/>
    </source>
</evidence>
<reference evidence="2" key="1">
    <citation type="journal article" date="2019" name="Int. J. Syst. Evol. Microbiol.">
        <title>The Global Catalogue of Microorganisms (GCM) 10K type strain sequencing project: providing services to taxonomists for standard genome sequencing and annotation.</title>
        <authorList>
            <consortium name="The Broad Institute Genomics Platform"/>
            <consortium name="The Broad Institute Genome Sequencing Center for Infectious Disease"/>
            <person name="Wu L."/>
            <person name="Ma J."/>
        </authorList>
    </citation>
    <scope>NUCLEOTIDE SEQUENCE [LARGE SCALE GENOMIC DNA]</scope>
    <source>
        <strain evidence="2">CCUG 57401</strain>
    </source>
</reference>
<protein>
    <recommendedName>
        <fullName evidence="3">DUF2158 domain-containing protein</fullName>
    </recommendedName>
</protein>
<dbReference type="Proteomes" id="UP001596037">
    <property type="component" value="Unassembled WGS sequence"/>
</dbReference>
<sequence length="72" mass="7908">MSQHAIIRGEVSFRAGDGPLIPIPDGPVEMELAADSVTFSWVETDGTHESAAIPRDEYERYVKEGHIKLVNA</sequence>
<keyword evidence="2" id="KW-1185">Reference proteome</keyword>
<proteinExistence type="predicted"/>
<gene>
    <name evidence="1" type="ORF">ACFPOE_15360</name>
</gene>
<comment type="caution">
    <text evidence="1">The sequence shown here is derived from an EMBL/GenBank/DDBJ whole genome shotgun (WGS) entry which is preliminary data.</text>
</comment>
<evidence type="ECO:0008006" key="3">
    <source>
        <dbReference type="Google" id="ProtNLM"/>
    </source>
</evidence>
<organism evidence="1 2">
    <name type="scientific">Caenimonas terrae</name>
    <dbReference type="NCBI Taxonomy" id="696074"/>
    <lineage>
        <taxon>Bacteria</taxon>
        <taxon>Pseudomonadati</taxon>
        <taxon>Pseudomonadota</taxon>
        <taxon>Betaproteobacteria</taxon>
        <taxon>Burkholderiales</taxon>
        <taxon>Comamonadaceae</taxon>
        <taxon>Caenimonas</taxon>
    </lineage>
</organism>
<name>A0ABW0NG64_9BURK</name>
<evidence type="ECO:0000313" key="2">
    <source>
        <dbReference type="Proteomes" id="UP001596037"/>
    </source>
</evidence>